<evidence type="ECO:0000256" key="1">
    <source>
        <dbReference type="ARBA" id="ARBA00022801"/>
    </source>
</evidence>
<dbReference type="PRINTS" id="PR00111">
    <property type="entry name" value="ABHYDROLASE"/>
</dbReference>
<dbReference type="Proteomes" id="UP000227088">
    <property type="component" value="Unassembled WGS sequence"/>
</dbReference>
<dbReference type="AlphaFoldDB" id="A0A1Y5HC32"/>
<dbReference type="GO" id="GO:0016787">
    <property type="term" value="F:hydrolase activity"/>
    <property type="evidence" value="ECO:0007669"/>
    <property type="project" value="UniProtKB-KW"/>
</dbReference>
<protein>
    <recommendedName>
        <fullName evidence="2">AB hydrolase-1 domain-containing protein</fullName>
    </recommendedName>
</protein>
<dbReference type="InterPro" id="IPR000639">
    <property type="entry name" value="Epox_hydrolase-like"/>
</dbReference>
<accession>A0A1Y5HC32</accession>
<dbReference type="InterPro" id="IPR029058">
    <property type="entry name" value="AB_hydrolase_fold"/>
</dbReference>
<evidence type="ECO:0000259" key="2">
    <source>
        <dbReference type="Pfam" id="PF00561"/>
    </source>
</evidence>
<dbReference type="EMBL" id="MABE01000707">
    <property type="protein sequence ID" value="OUS34801.1"/>
    <property type="molecule type" value="Genomic_DNA"/>
</dbReference>
<comment type="caution">
    <text evidence="3">The sequence shown here is derived from an EMBL/GenBank/DDBJ whole genome shotgun (WGS) entry which is preliminary data.</text>
</comment>
<reference evidence="4" key="1">
    <citation type="journal article" date="2017" name="Proc. Natl. Acad. Sci. U.S.A.">
        <title>Simulation of Deepwater Horizon oil plume reveals substrate specialization within a complex community of hydrocarbon degraders.</title>
        <authorList>
            <person name="Hu P."/>
            <person name="Dubinsky E.A."/>
            <person name="Probst A.J."/>
            <person name="Wang J."/>
            <person name="Sieber C.M.K."/>
            <person name="Tom L.M."/>
            <person name="Gardinali P."/>
            <person name="Banfield J.F."/>
            <person name="Atlas R.M."/>
            <person name="Andersen G.L."/>
        </authorList>
    </citation>
    <scope>NUCLEOTIDE SEQUENCE [LARGE SCALE GENOMIC DNA]</scope>
</reference>
<dbReference type="SUPFAM" id="SSF53474">
    <property type="entry name" value="alpha/beta-Hydrolases"/>
    <property type="match status" value="1"/>
</dbReference>
<feature type="domain" description="AB hydrolase-1" evidence="2">
    <location>
        <begin position="28"/>
        <end position="273"/>
    </location>
</feature>
<evidence type="ECO:0000313" key="3">
    <source>
        <dbReference type="EMBL" id="OUS34801.1"/>
    </source>
</evidence>
<dbReference type="Gene3D" id="3.40.50.1820">
    <property type="entry name" value="alpha/beta hydrolase"/>
    <property type="match status" value="1"/>
</dbReference>
<keyword evidence="1" id="KW-0378">Hydrolase</keyword>
<organism evidence="3 4">
    <name type="scientific">Oleispira antarctica</name>
    <dbReference type="NCBI Taxonomy" id="188908"/>
    <lineage>
        <taxon>Bacteria</taxon>
        <taxon>Pseudomonadati</taxon>
        <taxon>Pseudomonadota</taxon>
        <taxon>Gammaproteobacteria</taxon>
        <taxon>Oceanospirillales</taxon>
        <taxon>Oceanospirillaceae</taxon>
        <taxon>Oleispira</taxon>
    </lineage>
</organism>
<dbReference type="InterPro" id="IPR000073">
    <property type="entry name" value="AB_hydrolase_1"/>
</dbReference>
<sequence>MVKQFNQQTILLNGLNFNIVCEGAKDAPLIILLHGFPECWLTWEAQIQPLVDAGYQVMAPDQRGYNLSDKPKSIDDYRIDILASDVEAMRIYAGVEQFHLVGHDWGAAVAWWYAMHYGDKLLTLTVLNVPHPIAFAKTLKQNKKQLLKSWYMFFFQIPKLPEFLLSLANFSLGKRSLVKSSNEGSFSPQILAGLVAAWGQKGALTGMLNWYRAAFRRPVRATNIQVSCPTRILWGENDIALTKEMAQLSTNYCDSVKLTYYPDASHWLSHDKPEQVCQEIIQFCNAH</sequence>
<name>A0A1Y5HC32_OLEAN</name>
<dbReference type="Pfam" id="PF00561">
    <property type="entry name" value="Abhydrolase_1"/>
    <property type="match status" value="1"/>
</dbReference>
<gene>
    <name evidence="3" type="ORF">A9R00_12400</name>
</gene>
<dbReference type="PANTHER" id="PTHR43329">
    <property type="entry name" value="EPOXIDE HYDROLASE"/>
    <property type="match status" value="1"/>
</dbReference>
<proteinExistence type="predicted"/>
<evidence type="ECO:0000313" key="4">
    <source>
        <dbReference type="Proteomes" id="UP000227088"/>
    </source>
</evidence>
<dbReference type="PRINTS" id="PR00412">
    <property type="entry name" value="EPOXHYDRLASE"/>
</dbReference>